<sequence length="83" mass="9088">MPILSANETGKGGFPVSLNGMHIVIVLVAIFAVVNLLVISYLYLTYFVELTVAWTRDGSPVRTLERSAQNPSSPKLQIVARRS</sequence>
<evidence type="ECO:0000313" key="3">
    <source>
        <dbReference type="EMBL" id="TCK75512.1"/>
    </source>
</evidence>
<feature type="region of interest" description="Disordered" evidence="1">
    <location>
        <begin position="63"/>
        <end position="83"/>
    </location>
</feature>
<reference evidence="3 4" key="1">
    <citation type="submission" date="2019-03" db="EMBL/GenBank/DDBJ databases">
        <title>Genomic Encyclopedia of Type Strains, Phase IV (KMG-IV): sequencing the most valuable type-strain genomes for metagenomic binning, comparative biology and taxonomic classification.</title>
        <authorList>
            <person name="Goeker M."/>
        </authorList>
    </citation>
    <scope>NUCLEOTIDE SEQUENCE [LARGE SCALE GENOMIC DNA]</scope>
    <source>
        <strain evidence="3 4">DSM 103428</strain>
    </source>
</reference>
<name>A0A4R1LB08_9BACT</name>
<feature type="compositionally biased region" description="Polar residues" evidence="1">
    <location>
        <begin position="66"/>
        <end position="75"/>
    </location>
</feature>
<keyword evidence="2" id="KW-0812">Transmembrane</keyword>
<protein>
    <submittedName>
        <fullName evidence="3">Uncharacterized protein</fullName>
    </submittedName>
</protein>
<keyword evidence="2" id="KW-0472">Membrane</keyword>
<keyword evidence="4" id="KW-1185">Reference proteome</keyword>
<organism evidence="3 4">
    <name type="scientific">Acidipila rosea</name>
    <dbReference type="NCBI Taxonomy" id="768535"/>
    <lineage>
        <taxon>Bacteria</taxon>
        <taxon>Pseudomonadati</taxon>
        <taxon>Acidobacteriota</taxon>
        <taxon>Terriglobia</taxon>
        <taxon>Terriglobales</taxon>
        <taxon>Acidobacteriaceae</taxon>
        <taxon>Acidipila</taxon>
    </lineage>
</organism>
<dbReference type="AlphaFoldDB" id="A0A4R1LB08"/>
<evidence type="ECO:0000313" key="4">
    <source>
        <dbReference type="Proteomes" id="UP000295210"/>
    </source>
</evidence>
<evidence type="ECO:0000256" key="2">
    <source>
        <dbReference type="SAM" id="Phobius"/>
    </source>
</evidence>
<feature type="transmembrane region" description="Helical" evidence="2">
    <location>
        <begin position="20"/>
        <end position="44"/>
    </location>
</feature>
<proteinExistence type="predicted"/>
<keyword evidence="2" id="KW-1133">Transmembrane helix</keyword>
<evidence type="ECO:0000256" key="1">
    <source>
        <dbReference type="SAM" id="MobiDB-lite"/>
    </source>
</evidence>
<comment type="caution">
    <text evidence="3">The sequence shown here is derived from an EMBL/GenBank/DDBJ whole genome shotgun (WGS) entry which is preliminary data.</text>
</comment>
<accession>A0A4R1LB08</accession>
<dbReference type="EMBL" id="SMGK01000001">
    <property type="protein sequence ID" value="TCK75512.1"/>
    <property type="molecule type" value="Genomic_DNA"/>
</dbReference>
<dbReference type="Proteomes" id="UP000295210">
    <property type="component" value="Unassembled WGS sequence"/>
</dbReference>
<gene>
    <name evidence="3" type="ORF">C7378_0495</name>
</gene>